<dbReference type="Proteomes" id="UP000663801">
    <property type="component" value="Unassembled WGS sequence"/>
</dbReference>
<feature type="transmembrane region" description="Helical" evidence="1">
    <location>
        <begin position="41"/>
        <end position="64"/>
    </location>
</feature>
<sequence>MRRRPWWLTADGPGRAVATLVLPAFLLLVNGRQLLRDGVRWWDILFVAVVLVLMACSTATLIAFRRRPDWIDADWEPGATSLWWARYGRRLLLGLLIVGAVMTITGIVGAVSGSDTWGPIVMAVGLLVGVAGGLRLSAFDAFGPRGFADVDRDRSTR</sequence>
<dbReference type="EMBL" id="JAERWL010000010">
    <property type="protein sequence ID" value="MBM9477417.1"/>
    <property type="molecule type" value="Genomic_DNA"/>
</dbReference>
<proteinExistence type="predicted"/>
<evidence type="ECO:0008006" key="4">
    <source>
        <dbReference type="Google" id="ProtNLM"/>
    </source>
</evidence>
<name>A0A938YQ44_9ACTN</name>
<organism evidence="2 3">
    <name type="scientific">Nakamurella flavida</name>
    <dbReference type="NCBI Taxonomy" id="363630"/>
    <lineage>
        <taxon>Bacteria</taxon>
        <taxon>Bacillati</taxon>
        <taxon>Actinomycetota</taxon>
        <taxon>Actinomycetes</taxon>
        <taxon>Nakamurellales</taxon>
        <taxon>Nakamurellaceae</taxon>
        <taxon>Nakamurella</taxon>
    </lineage>
</organism>
<keyword evidence="3" id="KW-1185">Reference proteome</keyword>
<gene>
    <name evidence="2" type="ORF">JL107_13270</name>
</gene>
<feature type="transmembrane region" description="Helical" evidence="1">
    <location>
        <begin position="117"/>
        <end position="136"/>
    </location>
</feature>
<evidence type="ECO:0000313" key="2">
    <source>
        <dbReference type="EMBL" id="MBM9477417.1"/>
    </source>
</evidence>
<evidence type="ECO:0000256" key="1">
    <source>
        <dbReference type="SAM" id="Phobius"/>
    </source>
</evidence>
<protein>
    <recommendedName>
        <fullName evidence="4">Transmembrane protein</fullName>
    </recommendedName>
</protein>
<keyword evidence="1" id="KW-0472">Membrane</keyword>
<accession>A0A938YQ44</accession>
<keyword evidence="1" id="KW-0812">Transmembrane</keyword>
<comment type="caution">
    <text evidence="2">The sequence shown here is derived from an EMBL/GenBank/DDBJ whole genome shotgun (WGS) entry which is preliminary data.</text>
</comment>
<evidence type="ECO:0000313" key="3">
    <source>
        <dbReference type="Proteomes" id="UP000663801"/>
    </source>
</evidence>
<dbReference type="AlphaFoldDB" id="A0A938YQ44"/>
<keyword evidence="1" id="KW-1133">Transmembrane helix</keyword>
<reference evidence="2" key="1">
    <citation type="submission" date="2021-01" db="EMBL/GenBank/DDBJ databases">
        <title>KCTC 19127 draft genome.</title>
        <authorList>
            <person name="An D."/>
        </authorList>
    </citation>
    <scope>NUCLEOTIDE SEQUENCE</scope>
    <source>
        <strain evidence="2">KCTC 19127</strain>
    </source>
</reference>
<feature type="transmembrane region" description="Helical" evidence="1">
    <location>
        <begin position="91"/>
        <end position="111"/>
    </location>
</feature>
<dbReference type="RefSeq" id="WP_205257525.1">
    <property type="nucleotide sequence ID" value="NZ_BAAAPV010000003.1"/>
</dbReference>